<reference evidence="3" key="1">
    <citation type="journal article" date="2019" name="Int. J. Syst. Evol. Microbiol.">
        <title>The Global Catalogue of Microorganisms (GCM) 10K type strain sequencing project: providing services to taxonomists for standard genome sequencing and annotation.</title>
        <authorList>
            <consortium name="The Broad Institute Genomics Platform"/>
            <consortium name="The Broad Institute Genome Sequencing Center for Infectious Disease"/>
            <person name="Wu L."/>
            <person name="Ma J."/>
        </authorList>
    </citation>
    <scope>NUCLEOTIDE SEQUENCE [LARGE SCALE GENOMIC DNA]</scope>
    <source>
        <strain evidence="3">IBRC-M 10906</strain>
    </source>
</reference>
<dbReference type="Proteomes" id="UP001597478">
    <property type="component" value="Unassembled WGS sequence"/>
</dbReference>
<accession>A0ABW5WAJ7</accession>
<dbReference type="PANTHER" id="PTHR37981:SF1">
    <property type="entry name" value="SGNH HYDROLASE-TYPE ESTERASE DOMAIN-CONTAINING PROTEIN"/>
    <property type="match status" value="1"/>
</dbReference>
<evidence type="ECO:0000313" key="3">
    <source>
        <dbReference type="Proteomes" id="UP001597478"/>
    </source>
</evidence>
<evidence type="ECO:0000259" key="1">
    <source>
        <dbReference type="Pfam" id="PF13472"/>
    </source>
</evidence>
<dbReference type="EMBL" id="JBHUOF010000021">
    <property type="protein sequence ID" value="MFD2800968.1"/>
    <property type="molecule type" value="Genomic_DNA"/>
</dbReference>
<dbReference type="Pfam" id="PF13472">
    <property type="entry name" value="Lipase_GDSL_2"/>
    <property type="match status" value="1"/>
</dbReference>
<feature type="domain" description="SGNH hydrolase-type esterase" evidence="1">
    <location>
        <begin position="49"/>
        <end position="321"/>
    </location>
</feature>
<dbReference type="InterPro" id="IPR036514">
    <property type="entry name" value="SGNH_hydro_sf"/>
</dbReference>
<sequence>MARSRWWLGALAFVGVSLLVAVFVLVGEDGPPPGEPPGPPGRGPLTVVALGDSTMSGEGAGDYTPATNGRNGNWCHRSPNASVHHVELTGIVKSVNLACSGSPAGHVALGDVEQWTEQSQARRLATLVENHRVAAVVVAVGANDDPHFSRLISECFTSWFMDDGSPCSERIKTDWPSRIDRMVPKVVAALEDVQKVLAAAGYDREDYDLVLQSYASPIGPDIPESLRNLDGCPFRKEDLRWVKYTGAISLAAGLREVAAQTGVRFLDLSRAGDGHEACTGGADPSSEWFTRFTVQWDDLQSAERATHAIQESFHPNAAGHAQFGRCLSEFLASNDESAACLEGEDGHLHAAPSVVAQRQG</sequence>
<gene>
    <name evidence="2" type="ORF">ACFS2C_16375</name>
</gene>
<dbReference type="Gene3D" id="3.40.50.1110">
    <property type="entry name" value="SGNH hydrolase"/>
    <property type="match status" value="1"/>
</dbReference>
<dbReference type="RefSeq" id="WP_377390897.1">
    <property type="nucleotide sequence ID" value="NZ_JBHSAN010000024.1"/>
</dbReference>
<organism evidence="2 3">
    <name type="scientific">Prauserella oleivorans</name>
    <dbReference type="NCBI Taxonomy" id="1478153"/>
    <lineage>
        <taxon>Bacteria</taxon>
        <taxon>Bacillati</taxon>
        <taxon>Actinomycetota</taxon>
        <taxon>Actinomycetes</taxon>
        <taxon>Pseudonocardiales</taxon>
        <taxon>Pseudonocardiaceae</taxon>
        <taxon>Prauserella</taxon>
    </lineage>
</organism>
<protein>
    <submittedName>
        <fullName evidence="2">GDSL-type esterase/lipase family protein</fullName>
    </submittedName>
</protein>
<dbReference type="InterPro" id="IPR013830">
    <property type="entry name" value="SGNH_hydro"/>
</dbReference>
<dbReference type="PANTHER" id="PTHR37981">
    <property type="entry name" value="LIPASE 2"/>
    <property type="match status" value="1"/>
</dbReference>
<dbReference type="InterPro" id="IPR037460">
    <property type="entry name" value="SEST-like"/>
</dbReference>
<dbReference type="SUPFAM" id="SSF52266">
    <property type="entry name" value="SGNH hydrolase"/>
    <property type="match status" value="1"/>
</dbReference>
<comment type="caution">
    <text evidence="2">The sequence shown here is derived from an EMBL/GenBank/DDBJ whole genome shotgun (WGS) entry which is preliminary data.</text>
</comment>
<proteinExistence type="predicted"/>
<keyword evidence="3" id="KW-1185">Reference proteome</keyword>
<evidence type="ECO:0000313" key="2">
    <source>
        <dbReference type="EMBL" id="MFD2800968.1"/>
    </source>
</evidence>
<name>A0ABW5WAJ7_9PSEU</name>